<keyword evidence="10" id="KW-1185">Reference proteome</keyword>
<dbReference type="Pfam" id="PF03073">
    <property type="entry name" value="TspO_MBR"/>
    <property type="match status" value="1"/>
</dbReference>
<dbReference type="CDD" id="cd15904">
    <property type="entry name" value="TSPO_MBR"/>
    <property type="match status" value="1"/>
</dbReference>
<dbReference type="RefSeq" id="WP_092538302.1">
    <property type="nucleotide sequence ID" value="NZ_FNKQ01000003.1"/>
</dbReference>
<gene>
    <name evidence="7" type="ORF">DWB78_07955</name>
    <name evidence="8" type="ORF">SAMN05216278_2800</name>
</gene>
<dbReference type="Proteomes" id="UP000199289">
    <property type="component" value="Unassembled WGS sequence"/>
</dbReference>
<evidence type="ECO:0000313" key="10">
    <source>
        <dbReference type="Proteomes" id="UP000255421"/>
    </source>
</evidence>
<dbReference type="PANTHER" id="PTHR10057:SF0">
    <property type="entry name" value="TRANSLOCATOR PROTEIN"/>
    <property type="match status" value="1"/>
</dbReference>
<reference evidence="7 10" key="3">
    <citation type="submission" date="2018-07" db="EMBL/GenBank/DDBJ databases">
        <title>Genome sequence of extremly halophilic archaeon Halopelagius longus strain BC12-B1.</title>
        <authorList>
            <person name="Zhang X."/>
        </authorList>
    </citation>
    <scope>NUCLEOTIDE SEQUENCE [LARGE SCALE GENOMIC DNA]</scope>
    <source>
        <strain evidence="7 10">BC12-B1</strain>
    </source>
</reference>
<dbReference type="Gene3D" id="1.20.1260.100">
    <property type="entry name" value="TspO/MBR protein"/>
    <property type="match status" value="1"/>
</dbReference>
<proteinExistence type="inferred from homology"/>
<evidence type="ECO:0000313" key="9">
    <source>
        <dbReference type="Proteomes" id="UP000199289"/>
    </source>
</evidence>
<organism evidence="8 9">
    <name type="scientific">Halopelagius longus</name>
    <dbReference type="NCBI Taxonomy" id="1236180"/>
    <lineage>
        <taxon>Archaea</taxon>
        <taxon>Methanobacteriati</taxon>
        <taxon>Methanobacteriota</taxon>
        <taxon>Stenosarchaea group</taxon>
        <taxon>Halobacteria</taxon>
        <taxon>Halobacteriales</taxon>
        <taxon>Haloferacaceae</taxon>
    </lineage>
</organism>
<reference evidence="8" key="2">
    <citation type="submission" date="2016-10" db="EMBL/GenBank/DDBJ databases">
        <authorList>
            <person name="de Groot N.N."/>
        </authorList>
    </citation>
    <scope>NUCLEOTIDE SEQUENCE [LARGE SCALE GENOMIC DNA]</scope>
    <source>
        <strain evidence="8">CGMCC 1.12397</strain>
    </source>
</reference>
<accession>A0A1H1E9T0</accession>
<evidence type="ECO:0000313" key="8">
    <source>
        <dbReference type="EMBL" id="SDQ85414.1"/>
    </source>
</evidence>
<name>A0A1H1E9T0_9EURY</name>
<feature type="transmembrane region" description="Helical" evidence="6">
    <location>
        <begin position="54"/>
        <end position="74"/>
    </location>
</feature>
<dbReference type="Proteomes" id="UP000255421">
    <property type="component" value="Unassembled WGS sequence"/>
</dbReference>
<dbReference type="EMBL" id="QQST01000001">
    <property type="protein sequence ID" value="RDI71665.1"/>
    <property type="molecule type" value="Genomic_DNA"/>
</dbReference>
<keyword evidence="3 6" id="KW-0812">Transmembrane</keyword>
<keyword evidence="5 6" id="KW-0472">Membrane</keyword>
<comment type="similarity">
    <text evidence="2">Belongs to the TspO/BZRP family.</text>
</comment>
<reference evidence="9" key="1">
    <citation type="submission" date="2016-10" db="EMBL/GenBank/DDBJ databases">
        <authorList>
            <person name="Varghese N."/>
            <person name="Submissions S."/>
        </authorList>
    </citation>
    <scope>NUCLEOTIDE SEQUENCE [LARGE SCALE GENOMIC DNA]</scope>
    <source>
        <strain evidence="9">CGMCC 1.12397</strain>
    </source>
</reference>
<feature type="transmembrane region" description="Helical" evidence="6">
    <location>
        <begin position="138"/>
        <end position="159"/>
    </location>
</feature>
<dbReference type="InterPro" id="IPR038330">
    <property type="entry name" value="TspO/MBR-related_sf"/>
</dbReference>
<dbReference type="AlphaFoldDB" id="A0A1H1E9T0"/>
<feature type="transmembrane region" description="Helical" evidence="6">
    <location>
        <begin position="110"/>
        <end position="131"/>
    </location>
</feature>
<evidence type="ECO:0000313" key="7">
    <source>
        <dbReference type="EMBL" id="RDI71665.1"/>
    </source>
</evidence>
<keyword evidence="4 6" id="KW-1133">Transmembrane helix</keyword>
<comment type="subcellular location">
    <subcellularLocation>
        <location evidence="1">Membrane</location>
        <topology evidence="1">Multi-pass membrane protein</topology>
    </subcellularLocation>
</comment>
<evidence type="ECO:0000256" key="2">
    <source>
        <dbReference type="ARBA" id="ARBA00007524"/>
    </source>
</evidence>
<dbReference type="PIRSF" id="PIRSF005859">
    <property type="entry name" value="PBR"/>
    <property type="match status" value="1"/>
</dbReference>
<evidence type="ECO:0000256" key="3">
    <source>
        <dbReference type="ARBA" id="ARBA00022692"/>
    </source>
</evidence>
<dbReference type="GO" id="GO:0033013">
    <property type="term" value="P:tetrapyrrole metabolic process"/>
    <property type="evidence" value="ECO:0007669"/>
    <property type="project" value="UniProtKB-ARBA"/>
</dbReference>
<dbReference type="EMBL" id="FNKQ01000003">
    <property type="protein sequence ID" value="SDQ85414.1"/>
    <property type="molecule type" value="Genomic_DNA"/>
</dbReference>
<evidence type="ECO:0000256" key="4">
    <source>
        <dbReference type="ARBA" id="ARBA00022989"/>
    </source>
</evidence>
<dbReference type="GO" id="GO:0016020">
    <property type="term" value="C:membrane"/>
    <property type="evidence" value="ECO:0007669"/>
    <property type="project" value="UniProtKB-SubCell"/>
</dbReference>
<dbReference type="InterPro" id="IPR004307">
    <property type="entry name" value="TspO_MBR"/>
</dbReference>
<evidence type="ECO:0000256" key="6">
    <source>
        <dbReference type="SAM" id="Phobius"/>
    </source>
</evidence>
<feature type="transmembrane region" description="Helical" evidence="6">
    <location>
        <begin position="86"/>
        <end position="104"/>
    </location>
</feature>
<dbReference type="OrthoDB" id="212929at2157"/>
<dbReference type="PANTHER" id="PTHR10057">
    <property type="entry name" value="PERIPHERAL-TYPE BENZODIAZEPINE RECEPTOR"/>
    <property type="match status" value="1"/>
</dbReference>
<feature type="transmembrane region" description="Helical" evidence="6">
    <location>
        <begin position="12"/>
        <end position="34"/>
    </location>
</feature>
<sequence>METREAVPGRSIGEWIAWVGLSLLAGVVGNALSGTAVRTWYPTLAEPWFAPPDWVFGPVWIALYVLMGTAAFLASRSGDDRTRAALAAFFVQLLLNAAWSGAFFGLRSPAFGLAVVVPLLVAVAATTGLFARIDRRAAALMVPYLLWTAFATALNYRFWVLN</sequence>
<dbReference type="FunFam" id="1.20.1260.100:FF:000001">
    <property type="entry name" value="translocator protein 2"/>
    <property type="match status" value="1"/>
</dbReference>
<evidence type="ECO:0000256" key="1">
    <source>
        <dbReference type="ARBA" id="ARBA00004141"/>
    </source>
</evidence>
<evidence type="ECO:0000256" key="5">
    <source>
        <dbReference type="ARBA" id="ARBA00023136"/>
    </source>
</evidence>
<protein>
    <submittedName>
        <fullName evidence="7">Tryptophan-rich sensory protein</fullName>
    </submittedName>
    <submittedName>
        <fullName evidence="8">TspO and MBR related proteins</fullName>
    </submittedName>
</protein>